<sequence length="284" mass="31812">MKVTVLIDNIGNERLPRRTGTPPLYSEWGLSFYIEYGERKVLLDAGGSGHFADNADELGTSLAEVDAAVLSHAHYDHADGMETFFERNRTAKLYLREACGENCCRISDSKTSGERMKYIGIRKGFFDRYGERIIRVSGDYTISEGIRLLPHTTPGLAQAGAREKMYIREGNRWVTDCFAHEQSLVFETAEGPVVFNSCCHAGADNVIREVQAAYPGQTVRALIGGFHLYNKSENYIRNFAGGLRQTGSTILYTGHCTGQEGYEILKDELGERVKRLRSGMRFEL</sequence>
<dbReference type="Gene3D" id="3.60.15.10">
    <property type="entry name" value="Ribonuclease Z/Hydroxyacylglutathione hydrolase-like"/>
    <property type="match status" value="1"/>
</dbReference>
<keyword evidence="3" id="KW-1185">Reference proteome</keyword>
<dbReference type="InterPro" id="IPR036866">
    <property type="entry name" value="RibonucZ/Hydroxyglut_hydro"/>
</dbReference>
<evidence type="ECO:0000313" key="2">
    <source>
        <dbReference type="EMBL" id="MCC2254927.1"/>
    </source>
</evidence>
<dbReference type="RefSeq" id="WP_227708068.1">
    <property type="nucleotide sequence ID" value="NZ_JAJEQX010000019.1"/>
</dbReference>
<accession>A0ABS8FY83</accession>
<name>A0ABS8FY83_9FIRM</name>
<feature type="domain" description="Metallo-beta-lactamase" evidence="1">
    <location>
        <begin position="30"/>
        <end position="94"/>
    </location>
</feature>
<evidence type="ECO:0000313" key="3">
    <source>
        <dbReference type="Proteomes" id="UP001198151"/>
    </source>
</evidence>
<dbReference type="PANTHER" id="PTHR13754:SF13">
    <property type="entry name" value="METALLO-BETA-LACTAMASE SUPERFAMILY PROTEIN (AFU_ORTHOLOGUE AFUA_3G07630)"/>
    <property type="match status" value="1"/>
</dbReference>
<dbReference type="PANTHER" id="PTHR13754">
    <property type="entry name" value="METALLO-BETA-LACTAMASE SUPERFAMILY PROTEIN"/>
    <property type="match status" value="1"/>
</dbReference>
<dbReference type="Proteomes" id="UP001198151">
    <property type="component" value="Unassembled WGS sequence"/>
</dbReference>
<gene>
    <name evidence="2" type="ORF">LKD70_10940</name>
</gene>
<dbReference type="InterPro" id="IPR052926">
    <property type="entry name" value="Metallo-beta-lactamase_dom"/>
</dbReference>
<reference evidence="2 3" key="1">
    <citation type="submission" date="2021-10" db="EMBL/GenBank/DDBJ databases">
        <title>Anaerobic single-cell dispensing facilitates the cultivation of human gut bacteria.</title>
        <authorList>
            <person name="Afrizal A."/>
        </authorList>
    </citation>
    <scope>NUCLEOTIDE SEQUENCE [LARGE SCALE GENOMIC DNA]</scope>
    <source>
        <strain evidence="2 3">CLA-AA-H200</strain>
    </source>
</reference>
<protein>
    <submittedName>
        <fullName evidence="2">MBL fold metallo-hydrolase</fullName>
    </submittedName>
</protein>
<dbReference type="SUPFAM" id="SSF56281">
    <property type="entry name" value="Metallo-hydrolase/oxidoreductase"/>
    <property type="match status" value="1"/>
</dbReference>
<organism evidence="2 3">
    <name type="scientific">Ruminococcus turbiniformis</name>
    <dbReference type="NCBI Taxonomy" id="2881258"/>
    <lineage>
        <taxon>Bacteria</taxon>
        <taxon>Bacillati</taxon>
        <taxon>Bacillota</taxon>
        <taxon>Clostridia</taxon>
        <taxon>Eubacteriales</taxon>
        <taxon>Oscillospiraceae</taxon>
        <taxon>Ruminococcus</taxon>
    </lineage>
</organism>
<dbReference type="Pfam" id="PF00753">
    <property type="entry name" value="Lactamase_B"/>
    <property type="match status" value="1"/>
</dbReference>
<dbReference type="EMBL" id="JAJEQX010000019">
    <property type="protein sequence ID" value="MCC2254927.1"/>
    <property type="molecule type" value="Genomic_DNA"/>
</dbReference>
<proteinExistence type="predicted"/>
<dbReference type="InterPro" id="IPR001279">
    <property type="entry name" value="Metallo-B-lactamas"/>
</dbReference>
<dbReference type="CDD" id="cd07713">
    <property type="entry name" value="DHPS-like_MBL-fold"/>
    <property type="match status" value="1"/>
</dbReference>
<comment type="caution">
    <text evidence="2">The sequence shown here is derived from an EMBL/GenBank/DDBJ whole genome shotgun (WGS) entry which is preliminary data.</text>
</comment>
<dbReference type="InterPro" id="IPR041712">
    <property type="entry name" value="DHPS-like_MBL-fold"/>
</dbReference>
<evidence type="ECO:0000259" key="1">
    <source>
        <dbReference type="Pfam" id="PF00753"/>
    </source>
</evidence>